<evidence type="ECO:0000256" key="2">
    <source>
        <dbReference type="ARBA" id="ARBA00022801"/>
    </source>
</evidence>
<dbReference type="GO" id="GO:0050531">
    <property type="term" value="F:mannosyl-3-phosphoglycerate phosphatase activity"/>
    <property type="evidence" value="ECO:0007669"/>
    <property type="project" value="InterPro"/>
</dbReference>
<dbReference type="NCBIfam" id="TIGR01484">
    <property type="entry name" value="HAD-SF-IIB"/>
    <property type="match status" value="1"/>
</dbReference>
<dbReference type="Gene3D" id="3.40.50.1000">
    <property type="entry name" value="HAD superfamily/HAD-like"/>
    <property type="match status" value="1"/>
</dbReference>
<dbReference type="eggNOG" id="COG3769">
    <property type="taxonomic scope" value="Bacteria"/>
</dbReference>
<dbReference type="SFLD" id="SFLDS00003">
    <property type="entry name" value="Haloacid_Dehalogenase"/>
    <property type="match status" value="1"/>
</dbReference>
<accession>Q7VCL1</accession>
<dbReference type="RefSeq" id="WP_011124881.1">
    <property type="nucleotide sequence ID" value="NC_005042.1"/>
</dbReference>
<dbReference type="PATRIC" id="fig|167539.5.peg.771"/>
<dbReference type="CDD" id="cd07507">
    <property type="entry name" value="HAD_Pase"/>
    <property type="match status" value="1"/>
</dbReference>
<dbReference type="GO" id="GO:0051479">
    <property type="term" value="P:mannosylglycerate biosynthetic process"/>
    <property type="evidence" value="ECO:0007669"/>
    <property type="project" value="InterPro"/>
</dbReference>
<organism evidence="4 5">
    <name type="scientific">Prochlorococcus marinus (strain SARG / CCMP1375 / SS120)</name>
    <dbReference type="NCBI Taxonomy" id="167539"/>
    <lineage>
        <taxon>Bacteria</taxon>
        <taxon>Bacillati</taxon>
        <taxon>Cyanobacteriota</taxon>
        <taxon>Cyanophyceae</taxon>
        <taxon>Synechococcales</taxon>
        <taxon>Prochlorococcaceae</taxon>
        <taxon>Prochlorococcus</taxon>
    </lineage>
</organism>
<dbReference type="EnsemblBacteria" id="AAP99773">
    <property type="protein sequence ID" value="AAP99773"/>
    <property type="gene ID" value="Pro_0729"/>
</dbReference>
<gene>
    <name evidence="4" type="ordered locus">Pro_0729</name>
</gene>
<dbReference type="InterPro" id="IPR006379">
    <property type="entry name" value="HAD-SF_hydro_IIB"/>
</dbReference>
<dbReference type="HOGENOM" id="CLU_063016_0_0_3"/>
<dbReference type="PANTHER" id="PTHR10000">
    <property type="entry name" value="PHOSPHOSERINE PHOSPHATASE"/>
    <property type="match status" value="1"/>
</dbReference>
<proteinExistence type="predicted"/>
<evidence type="ECO:0000256" key="1">
    <source>
        <dbReference type="ARBA" id="ARBA00022723"/>
    </source>
</evidence>
<dbReference type="Pfam" id="PF08282">
    <property type="entry name" value="Hydrolase_3"/>
    <property type="match status" value="1"/>
</dbReference>
<dbReference type="AlphaFoldDB" id="Q7VCL1"/>
<dbReference type="STRING" id="167539.Pro_0729"/>
<keyword evidence="1" id="KW-0479">Metal-binding</keyword>
<dbReference type="InterPro" id="IPR023214">
    <property type="entry name" value="HAD_sf"/>
</dbReference>
<dbReference type="SUPFAM" id="SSF56784">
    <property type="entry name" value="HAD-like"/>
    <property type="match status" value="1"/>
</dbReference>
<keyword evidence="2 4" id="KW-0378">Hydrolase</keyword>
<dbReference type="PANTHER" id="PTHR10000:SF8">
    <property type="entry name" value="HAD SUPERFAMILY HYDROLASE-LIKE, TYPE 3"/>
    <property type="match status" value="1"/>
</dbReference>
<dbReference type="NCBIfam" id="TIGR01486">
    <property type="entry name" value="HAD-SF-IIB-MPGP"/>
    <property type="match status" value="1"/>
</dbReference>
<dbReference type="SFLD" id="SFLDG01142">
    <property type="entry name" value="C2.B.2:_Mannosyl-3-phosphoglyc"/>
    <property type="match status" value="1"/>
</dbReference>
<dbReference type="SFLD" id="SFLDG01140">
    <property type="entry name" value="C2.B:_Phosphomannomutase_and_P"/>
    <property type="match status" value="1"/>
</dbReference>
<dbReference type="NCBIfam" id="NF001217">
    <property type="entry name" value="PRK00192.1-4"/>
    <property type="match status" value="1"/>
</dbReference>
<keyword evidence="3" id="KW-0460">Magnesium</keyword>
<dbReference type="NCBIfam" id="TIGR02463">
    <property type="entry name" value="MPGP_rel"/>
    <property type="match status" value="1"/>
</dbReference>
<dbReference type="KEGG" id="pma:Pro_0729"/>
<dbReference type="Proteomes" id="UP000001420">
    <property type="component" value="Chromosome"/>
</dbReference>
<dbReference type="OrthoDB" id="193379at2"/>
<protein>
    <submittedName>
        <fullName evidence="4">Predicted hydrolase, HAD superfamily</fullName>
    </submittedName>
</protein>
<dbReference type="GO" id="GO:0005829">
    <property type="term" value="C:cytosol"/>
    <property type="evidence" value="ECO:0007669"/>
    <property type="project" value="TreeGrafter"/>
</dbReference>
<dbReference type="GO" id="GO:0000287">
    <property type="term" value="F:magnesium ion binding"/>
    <property type="evidence" value="ECO:0007669"/>
    <property type="project" value="TreeGrafter"/>
</dbReference>
<sequence length="267" mass="29796">MKIEYKKTPLWIVTDIDGTLMDHQYDFSPALSTIKWLQELGIPIIPCTSKTAAEVRALRLELGITDPFIVENGGAIYGDELSSNEEWELVLGKSYKYLRSKLELISLELGYKLIPLNDLSYQEINELTGLEGRGIELALDRKWSVPFLNPKDSDRERITEIASSLCTSIYKGNRMSHLLGEGSHKGKAVIELKKFLNQPNIKVVALGDSQNDLPLLEVADIAIVIPSRNGPNKFLKKGIDKGEFLLAPAPHSEGWALAIRDLLIKSI</sequence>
<dbReference type="InterPro" id="IPR036412">
    <property type="entry name" value="HAD-like_sf"/>
</dbReference>
<reference evidence="4 5" key="1">
    <citation type="journal article" date="2003" name="Proc. Natl. Acad. Sci. U.S.A.">
        <title>Genome sequence of the cyanobacterium Prochlorococcus marinus SS120, a nearly minimal oxyphototrophic genome.</title>
        <authorList>
            <person name="Dufresne A."/>
            <person name="Salanoubat M."/>
            <person name="Partensky F."/>
            <person name="Artiguenave F."/>
            <person name="Axmann I.M."/>
            <person name="Barbe V."/>
            <person name="Duprat S."/>
            <person name="Galperin M.Y."/>
            <person name="Koonin E.V."/>
            <person name="Le Gall F."/>
            <person name="Makarova K.S."/>
            <person name="Ostrowski M."/>
            <person name="Oztas S."/>
            <person name="Robert C."/>
            <person name="Rogozin I.B."/>
            <person name="Scanlan D.J."/>
            <person name="Tandeau de Marsac N."/>
            <person name="Weissenbach J."/>
            <person name="Wincker P."/>
            <person name="Wolf Y.I."/>
            <person name="Hess W.R."/>
        </authorList>
    </citation>
    <scope>NUCLEOTIDE SEQUENCE [LARGE SCALE GENOMIC DNA]</scope>
    <source>
        <strain evidence="5">SARG / CCMP1375 / SS120</strain>
    </source>
</reference>
<keyword evidence="5" id="KW-1185">Reference proteome</keyword>
<dbReference type="Gene3D" id="3.30.980.20">
    <property type="entry name" value="Putative mannosyl-3-phosphoglycerate phosphatase, domain 2"/>
    <property type="match status" value="1"/>
</dbReference>
<evidence type="ECO:0000256" key="3">
    <source>
        <dbReference type="ARBA" id="ARBA00022842"/>
    </source>
</evidence>
<name>Q7VCL1_PROMA</name>
<dbReference type="EMBL" id="AE017126">
    <property type="protein sequence ID" value="AAP99773.1"/>
    <property type="molecule type" value="Genomic_DNA"/>
</dbReference>
<evidence type="ECO:0000313" key="5">
    <source>
        <dbReference type="Proteomes" id="UP000001420"/>
    </source>
</evidence>
<evidence type="ECO:0000313" key="4">
    <source>
        <dbReference type="EMBL" id="AAP99773.1"/>
    </source>
</evidence>
<dbReference type="InterPro" id="IPR006381">
    <property type="entry name" value="HAD-SF-IIB-MPGP"/>
</dbReference>